<dbReference type="RefSeq" id="XP_071918274.1">
    <property type="nucleotide sequence ID" value="XM_072062173.1"/>
</dbReference>
<protein>
    <submittedName>
        <fullName evidence="5">Uncharacterized protein</fullName>
    </submittedName>
</protein>
<sequence length="281" mass="32666">MLLVFIYGYLYHPYATTIAVCCLPCMVLFPLANIVYFEWFFIFGQEDEENEVEEKEVNKGSDKQKLDGRKREIADALIKDKFATCDHVENPMLERTRSIHPEDGDNISGRKIQDQSCSNDEIFGDEVQEKHDEEESKEMETDRNSNIDPVDGSLPGVEEVSQSEEKQGNDESWLQAHGLELAELIEERDAAVEKYGEMMDECEKNWARKLENEQNKYIYRIVKNGRNKKRISLTKFPVHHQKLKSTKFRPPKMKRKCCKLEVEKYELITKLNATNATSQNA</sequence>
<keyword evidence="4" id="KW-1185">Reference proteome</keyword>
<keyword evidence="1" id="KW-0175">Coiled coil</keyword>
<feature type="coiled-coil region" evidence="1">
    <location>
        <begin position="174"/>
        <end position="201"/>
    </location>
</feature>
<proteinExistence type="predicted"/>
<accession>A0ABM4VFG4</accession>
<keyword evidence="3" id="KW-0812">Transmembrane</keyword>
<feature type="compositionally biased region" description="Basic and acidic residues" evidence="2">
    <location>
        <begin position="127"/>
        <end position="145"/>
    </location>
</feature>
<evidence type="ECO:0000256" key="3">
    <source>
        <dbReference type="SAM" id="Phobius"/>
    </source>
</evidence>
<evidence type="ECO:0000256" key="1">
    <source>
        <dbReference type="SAM" id="Coils"/>
    </source>
</evidence>
<evidence type="ECO:0000313" key="5">
    <source>
        <dbReference type="RefSeq" id="XP_071918274.1"/>
    </source>
</evidence>
<keyword evidence="3" id="KW-0472">Membrane</keyword>
<reference evidence="5" key="1">
    <citation type="submission" date="2025-08" db="UniProtKB">
        <authorList>
            <consortium name="RefSeq"/>
        </authorList>
    </citation>
    <scope>IDENTIFICATION</scope>
    <source>
        <tissue evidence="5">Leaves</tissue>
    </source>
</reference>
<feature type="transmembrane region" description="Helical" evidence="3">
    <location>
        <begin position="12"/>
        <end position="36"/>
    </location>
</feature>
<dbReference type="GeneID" id="140013102"/>
<evidence type="ECO:0000256" key="2">
    <source>
        <dbReference type="SAM" id="MobiDB-lite"/>
    </source>
</evidence>
<feature type="region of interest" description="Disordered" evidence="2">
    <location>
        <begin position="122"/>
        <end position="171"/>
    </location>
</feature>
<organism evidence="4 5">
    <name type="scientific">Coffea arabica</name>
    <name type="common">Arabian coffee</name>
    <dbReference type="NCBI Taxonomy" id="13443"/>
    <lineage>
        <taxon>Eukaryota</taxon>
        <taxon>Viridiplantae</taxon>
        <taxon>Streptophyta</taxon>
        <taxon>Embryophyta</taxon>
        <taxon>Tracheophyta</taxon>
        <taxon>Spermatophyta</taxon>
        <taxon>Magnoliopsida</taxon>
        <taxon>eudicotyledons</taxon>
        <taxon>Gunneridae</taxon>
        <taxon>Pentapetalae</taxon>
        <taxon>asterids</taxon>
        <taxon>lamiids</taxon>
        <taxon>Gentianales</taxon>
        <taxon>Rubiaceae</taxon>
        <taxon>Ixoroideae</taxon>
        <taxon>Gardenieae complex</taxon>
        <taxon>Bertiereae - Coffeeae clade</taxon>
        <taxon>Coffeeae</taxon>
        <taxon>Coffea</taxon>
    </lineage>
</organism>
<name>A0ABM4VFG4_COFAR</name>
<gene>
    <name evidence="5" type="primary">LOC140013102</name>
</gene>
<keyword evidence="3" id="KW-1133">Transmembrane helix</keyword>
<evidence type="ECO:0000313" key="4">
    <source>
        <dbReference type="Proteomes" id="UP001652660"/>
    </source>
</evidence>
<dbReference type="Proteomes" id="UP001652660">
    <property type="component" value="Chromosome 8e"/>
</dbReference>